<reference evidence="2" key="2">
    <citation type="submission" date="2015-01" db="EMBL/GenBank/DDBJ databases">
        <title>Evolutionary Origins and Diversification of the Mycorrhizal Mutualists.</title>
        <authorList>
            <consortium name="DOE Joint Genome Institute"/>
            <consortium name="Mycorrhizal Genomics Consortium"/>
            <person name="Kohler A."/>
            <person name="Kuo A."/>
            <person name="Nagy L.G."/>
            <person name="Floudas D."/>
            <person name="Copeland A."/>
            <person name="Barry K.W."/>
            <person name="Cichocki N."/>
            <person name="Veneault-Fourrey C."/>
            <person name="LaButti K."/>
            <person name="Lindquist E.A."/>
            <person name="Lipzen A."/>
            <person name="Lundell T."/>
            <person name="Morin E."/>
            <person name="Murat C."/>
            <person name="Riley R."/>
            <person name="Ohm R."/>
            <person name="Sun H."/>
            <person name="Tunlid A."/>
            <person name="Henrissat B."/>
            <person name="Grigoriev I.V."/>
            <person name="Hibbett D.S."/>
            <person name="Martin F."/>
        </authorList>
    </citation>
    <scope>NUCLEOTIDE SEQUENCE [LARGE SCALE GENOMIC DNA]</scope>
    <source>
        <strain evidence="2">441</strain>
    </source>
</reference>
<protein>
    <submittedName>
        <fullName evidence="1">Unplaced genomic scaffold scaffold_5, whole genome shotgun sequence</fullName>
    </submittedName>
</protein>
<dbReference type="AlphaFoldDB" id="A0A0D0AC00"/>
<dbReference type="HOGENOM" id="CLU_150802_0_0_1"/>
<dbReference type="Proteomes" id="UP000054018">
    <property type="component" value="Unassembled WGS sequence"/>
</dbReference>
<evidence type="ECO:0000313" key="1">
    <source>
        <dbReference type="EMBL" id="KIK29503.1"/>
    </source>
</evidence>
<gene>
    <name evidence="1" type="ORF">PISMIDRAFT_672195</name>
</gene>
<evidence type="ECO:0000313" key="2">
    <source>
        <dbReference type="Proteomes" id="UP000054018"/>
    </source>
</evidence>
<name>A0A0D0AC00_9AGAM</name>
<proteinExistence type="predicted"/>
<organism evidence="1 2">
    <name type="scientific">Pisolithus microcarpus 441</name>
    <dbReference type="NCBI Taxonomy" id="765257"/>
    <lineage>
        <taxon>Eukaryota</taxon>
        <taxon>Fungi</taxon>
        <taxon>Dikarya</taxon>
        <taxon>Basidiomycota</taxon>
        <taxon>Agaricomycotina</taxon>
        <taxon>Agaricomycetes</taxon>
        <taxon>Agaricomycetidae</taxon>
        <taxon>Boletales</taxon>
        <taxon>Sclerodermatineae</taxon>
        <taxon>Pisolithaceae</taxon>
        <taxon>Pisolithus</taxon>
    </lineage>
</organism>
<keyword evidence="2" id="KW-1185">Reference proteome</keyword>
<dbReference type="EMBL" id="KN833689">
    <property type="protein sequence ID" value="KIK29503.1"/>
    <property type="molecule type" value="Genomic_DNA"/>
</dbReference>
<accession>A0A0D0AC00</accession>
<dbReference type="OrthoDB" id="5366606at2759"/>
<sequence length="150" mass="16160">MSSTEIAGYRVVFQKGITGGFAPPTPSALYCLEVSEDATELNITSHIRPDGTPVLQPPVTKTLELNDDEIVLLATLKSILSSVPPQYPGAQDFYGRDISIVATQDPQATSGGVPYGTAAARALQPPTEEQVEKFNRAVEIVRRLVAEVEY</sequence>
<reference evidence="1 2" key="1">
    <citation type="submission" date="2014-04" db="EMBL/GenBank/DDBJ databases">
        <authorList>
            <consortium name="DOE Joint Genome Institute"/>
            <person name="Kuo A."/>
            <person name="Kohler A."/>
            <person name="Costa M.D."/>
            <person name="Nagy L.G."/>
            <person name="Floudas D."/>
            <person name="Copeland A."/>
            <person name="Barry K.W."/>
            <person name="Cichocki N."/>
            <person name="Veneault-Fourrey C."/>
            <person name="LaButti K."/>
            <person name="Lindquist E.A."/>
            <person name="Lipzen A."/>
            <person name="Lundell T."/>
            <person name="Morin E."/>
            <person name="Murat C."/>
            <person name="Sun H."/>
            <person name="Tunlid A."/>
            <person name="Henrissat B."/>
            <person name="Grigoriev I.V."/>
            <person name="Hibbett D.S."/>
            <person name="Martin F."/>
            <person name="Nordberg H.P."/>
            <person name="Cantor M.N."/>
            <person name="Hua S.X."/>
        </authorList>
    </citation>
    <scope>NUCLEOTIDE SEQUENCE [LARGE SCALE GENOMIC DNA]</scope>
    <source>
        <strain evidence="1 2">441</strain>
    </source>
</reference>